<proteinExistence type="predicted"/>
<protein>
    <submittedName>
        <fullName evidence="1">Uncharacterized protein</fullName>
    </submittedName>
</protein>
<organism evidence="1 2">
    <name type="scientific">Paragonimus heterotremus</name>
    <dbReference type="NCBI Taxonomy" id="100268"/>
    <lineage>
        <taxon>Eukaryota</taxon>
        <taxon>Metazoa</taxon>
        <taxon>Spiralia</taxon>
        <taxon>Lophotrochozoa</taxon>
        <taxon>Platyhelminthes</taxon>
        <taxon>Trematoda</taxon>
        <taxon>Digenea</taxon>
        <taxon>Plagiorchiida</taxon>
        <taxon>Troglotremata</taxon>
        <taxon>Troglotrematidae</taxon>
        <taxon>Paragonimus</taxon>
    </lineage>
</organism>
<evidence type="ECO:0000313" key="2">
    <source>
        <dbReference type="Proteomes" id="UP000748531"/>
    </source>
</evidence>
<dbReference type="Proteomes" id="UP000748531">
    <property type="component" value="Unassembled WGS sequence"/>
</dbReference>
<sequence>MEGESSATAEPIKFNRHGFHIVKNTRTNRKTPVTFRNKQLEKTDIVHGNKSTSKRKIRGITRNEKMKQEVRPTRQADSLNLEVTELKQTNSADSSHSRQKRAQKRILPCYLAEENSSTPGQQLLLTVQSQEEILKQFTSGEARNLRDANVVEEDSYEFNRGKQKYHLIKPVDAHLLTAKFGFILYDLADYIGMKMIGKKAVELIGHFPRRSTTRILFSESLNELDTIYNRAVQKQSLSYPHCRSLPKARRYRWTNTLLKPVKRPLQCYRPKARHLFSVNPVCFRKCAKSADELDSEIFMPTRDESVSSKQY</sequence>
<evidence type="ECO:0000313" key="1">
    <source>
        <dbReference type="EMBL" id="KAF5403464.1"/>
    </source>
</evidence>
<name>A0A8J4WK27_9TREM</name>
<dbReference type="AlphaFoldDB" id="A0A8J4WK27"/>
<keyword evidence="2" id="KW-1185">Reference proteome</keyword>
<comment type="caution">
    <text evidence="1">The sequence shown here is derived from an EMBL/GenBank/DDBJ whole genome shotgun (WGS) entry which is preliminary data.</text>
</comment>
<accession>A0A8J4WK27</accession>
<gene>
    <name evidence="1" type="ORF">PHET_03062</name>
</gene>
<reference evidence="1" key="1">
    <citation type="submission" date="2019-05" db="EMBL/GenBank/DDBJ databases">
        <title>Annotation for the trematode Paragonimus heterotremus.</title>
        <authorList>
            <person name="Choi Y.-J."/>
        </authorList>
    </citation>
    <scope>NUCLEOTIDE SEQUENCE</scope>
    <source>
        <strain evidence="1">LC</strain>
    </source>
</reference>
<dbReference type="EMBL" id="LUCH01001208">
    <property type="protein sequence ID" value="KAF5403464.1"/>
    <property type="molecule type" value="Genomic_DNA"/>
</dbReference>